<evidence type="ECO:0000256" key="1">
    <source>
        <dbReference type="ARBA" id="ARBA00023002"/>
    </source>
</evidence>
<proteinExistence type="predicted"/>
<dbReference type="InterPro" id="IPR006076">
    <property type="entry name" value="FAD-dep_OxRdtase"/>
</dbReference>
<dbReference type="EMBL" id="CP127363">
    <property type="protein sequence ID" value="WIY49401.1"/>
    <property type="molecule type" value="Genomic_DNA"/>
</dbReference>
<reference evidence="3 4" key="1">
    <citation type="submission" date="2023-06" db="EMBL/GenBank/DDBJ databases">
        <authorList>
            <person name="Ham H."/>
            <person name="Park D.S."/>
        </authorList>
    </citation>
    <scope>NUCLEOTIDE SEQUENCE [LARGE SCALE GENOMIC DNA]</scope>
    <source>
        <strain evidence="3 4">KACC 17005</strain>
    </source>
</reference>
<dbReference type="Gene3D" id="3.50.50.60">
    <property type="entry name" value="FAD/NAD(P)-binding domain"/>
    <property type="match status" value="1"/>
</dbReference>
<feature type="domain" description="FAD dependent oxidoreductase" evidence="2">
    <location>
        <begin position="3"/>
        <end position="388"/>
    </location>
</feature>
<accession>A0ABY9AR30</accession>
<dbReference type="Proteomes" id="UP001242732">
    <property type="component" value="Chromosome"/>
</dbReference>
<keyword evidence="1 3" id="KW-0560">Oxidoreductase</keyword>
<dbReference type="Gene3D" id="3.30.9.10">
    <property type="entry name" value="D-Amino Acid Oxidase, subunit A, domain 2"/>
    <property type="match status" value="1"/>
</dbReference>
<evidence type="ECO:0000313" key="3">
    <source>
        <dbReference type="EMBL" id="WIY49401.1"/>
    </source>
</evidence>
<organism evidence="3 4">
    <name type="scientific">Paracidovorax citrulli</name>
    <name type="common">Acidovorax citrulli</name>
    <dbReference type="NCBI Taxonomy" id="80869"/>
    <lineage>
        <taxon>Bacteria</taxon>
        <taxon>Pseudomonadati</taxon>
        <taxon>Pseudomonadota</taxon>
        <taxon>Betaproteobacteria</taxon>
        <taxon>Burkholderiales</taxon>
        <taxon>Comamonadaceae</taxon>
        <taxon>Paracidovorax</taxon>
    </lineage>
</organism>
<dbReference type="PANTHER" id="PTHR13847">
    <property type="entry name" value="SARCOSINE DEHYDROGENASE-RELATED"/>
    <property type="match status" value="1"/>
</dbReference>
<name>A0ABY9AR30_PARCI</name>
<protein>
    <submittedName>
        <fullName evidence="3">FAD-dependent oxidoreductase</fullName>
        <ecNumber evidence="3">1.-.-.-</ecNumber>
    </submittedName>
</protein>
<dbReference type="RefSeq" id="WP_011797416.1">
    <property type="nucleotide sequence ID" value="NZ_CP023687.1"/>
</dbReference>
<sequence>MHTVVIGNGIVALSTAFRLMQRLGPHDQITLIGPRARPGSATQAAAAMLNSFAEIEAGGLEHPVDLFRFELSHLATRMWPRFEREIIDQAGGCLPADCGHCTGFGGGGCIDTGTFVINNNAADDLDDENFEAIATALDDFSEPYEYVSPRSIPNYRPHQGQRAVRALFIPGEGWVNPRLMLEKLDMVVGRHPRVRFLEASAQRLQHGHGSITGVVLNNAQVVEADKFVLATGASAWDLLQRSDLDIGMQRVFYGVGVSLEIESPDNPHTHCIRTPNRGLACGVYSAPYFTGPRRPTDHILIGASSFTSATPVEHARIGSVESLLKSAMEQINRDFYRASLVRVNVGWRPSSQDGYPMVGPTALHNLIVATGTKRDGFHMAPVLSQYLAGLVHGDPLPDERWNWLAPDRAPLRLLTREQAIAKAVRHQISAAYQHGFVPAKSRMPDQLADTYRSQLEQLHDQVGAIDWGIPPDMLDMYRYGHAKA</sequence>
<evidence type="ECO:0000313" key="4">
    <source>
        <dbReference type="Proteomes" id="UP001242732"/>
    </source>
</evidence>
<evidence type="ECO:0000259" key="2">
    <source>
        <dbReference type="Pfam" id="PF01266"/>
    </source>
</evidence>
<dbReference type="InterPro" id="IPR036188">
    <property type="entry name" value="FAD/NAD-bd_sf"/>
</dbReference>
<dbReference type="GO" id="GO:0016491">
    <property type="term" value="F:oxidoreductase activity"/>
    <property type="evidence" value="ECO:0007669"/>
    <property type="project" value="UniProtKB-KW"/>
</dbReference>
<dbReference type="PANTHER" id="PTHR13847:SF289">
    <property type="entry name" value="GLYCINE OXIDASE"/>
    <property type="match status" value="1"/>
</dbReference>
<dbReference type="EC" id="1.-.-.-" evidence="3"/>
<gene>
    <name evidence="3" type="ORF">QRO08_02185</name>
</gene>
<keyword evidence="4" id="KW-1185">Reference proteome</keyword>
<dbReference type="GeneID" id="79789384"/>
<dbReference type="SUPFAM" id="SSF51905">
    <property type="entry name" value="FAD/NAD(P)-binding domain"/>
    <property type="match status" value="1"/>
</dbReference>
<dbReference type="Pfam" id="PF01266">
    <property type="entry name" value="DAO"/>
    <property type="match status" value="1"/>
</dbReference>